<keyword evidence="4" id="KW-1185">Reference proteome</keyword>
<dbReference type="InterPro" id="IPR052715">
    <property type="entry name" value="RAYT_transposase"/>
</dbReference>
<dbReference type="GO" id="GO:0043565">
    <property type="term" value="F:sequence-specific DNA binding"/>
    <property type="evidence" value="ECO:0007669"/>
    <property type="project" value="TreeGrafter"/>
</dbReference>
<evidence type="ECO:0000313" key="3">
    <source>
        <dbReference type="EMBL" id="SNS04496.1"/>
    </source>
</evidence>
<dbReference type="RefSeq" id="WP_089237846.1">
    <property type="nucleotide sequence ID" value="NZ_FZOK01000002.1"/>
</dbReference>
<dbReference type="InterPro" id="IPR036515">
    <property type="entry name" value="Transposase_17_sf"/>
</dbReference>
<dbReference type="AlphaFoldDB" id="A0A239B986"/>
<feature type="region of interest" description="Disordered" evidence="1">
    <location>
        <begin position="122"/>
        <end position="154"/>
    </location>
</feature>
<organism evidence="3 4">
    <name type="scientific">Belliella buryatensis</name>
    <dbReference type="NCBI Taxonomy" id="1500549"/>
    <lineage>
        <taxon>Bacteria</taxon>
        <taxon>Pseudomonadati</taxon>
        <taxon>Bacteroidota</taxon>
        <taxon>Cytophagia</taxon>
        <taxon>Cytophagales</taxon>
        <taxon>Cyclobacteriaceae</taxon>
        <taxon>Belliella</taxon>
    </lineage>
</organism>
<reference evidence="4" key="1">
    <citation type="submission" date="2017-06" db="EMBL/GenBank/DDBJ databases">
        <authorList>
            <person name="Varghese N."/>
            <person name="Submissions S."/>
        </authorList>
    </citation>
    <scope>NUCLEOTIDE SEQUENCE [LARGE SCALE GENOMIC DNA]</scope>
    <source>
        <strain evidence="4">5C</strain>
    </source>
</reference>
<dbReference type="Proteomes" id="UP000198480">
    <property type="component" value="Unassembled WGS sequence"/>
</dbReference>
<evidence type="ECO:0000259" key="2">
    <source>
        <dbReference type="SMART" id="SM01321"/>
    </source>
</evidence>
<dbReference type="GO" id="GO:0006313">
    <property type="term" value="P:DNA transposition"/>
    <property type="evidence" value="ECO:0007669"/>
    <property type="project" value="InterPro"/>
</dbReference>
<name>A0A239B986_9BACT</name>
<dbReference type="EMBL" id="FZOK01000002">
    <property type="protein sequence ID" value="SNS04496.1"/>
    <property type="molecule type" value="Genomic_DNA"/>
</dbReference>
<dbReference type="PANTHER" id="PTHR36966">
    <property type="entry name" value="REP-ASSOCIATED TYROSINE TRANSPOSASE"/>
    <property type="match status" value="1"/>
</dbReference>
<evidence type="ECO:0000256" key="1">
    <source>
        <dbReference type="SAM" id="MobiDB-lite"/>
    </source>
</evidence>
<accession>A0A239B986</accession>
<sequence length="219" mass="24868">MERYKNKYRVASARASWWDYSWAGAYFITICTQNRFHYFGEINHQKMVLSPVGVLADVFWHEIPKHAPNVELGSFVIMPNHMHGILVINPPKLSDLSKSGGGDVDGGVDGGVDDVETRHALSLQTEPQPQSRPSQPPQSEPNIGTKRFQNPGKNTVSSIVGSYKSAVTRHANRLGFEFGWQSRFHDHIIRNDAEYQQINDYIETNPIKWASDKFNTNER</sequence>
<dbReference type="SMART" id="SM01321">
    <property type="entry name" value="Y1_Tnp"/>
    <property type="match status" value="1"/>
</dbReference>
<dbReference type="OrthoDB" id="9794403at2"/>
<evidence type="ECO:0000313" key="4">
    <source>
        <dbReference type="Proteomes" id="UP000198480"/>
    </source>
</evidence>
<dbReference type="Gene3D" id="3.30.70.1290">
    <property type="entry name" value="Transposase IS200-like"/>
    <property type="match status" value="1"/>
</dbReference>
<protein>
    <recommendedName>
        <fullName evidence="2">Transposase IS200-like domain-containing protein</fullName>
    </recommendedName>
</protein>
<dbReference type="PANTHER" id="PTHR36966:SF1">
    <property type="entry name" value="REP-ASSOCIATED TYROSINE TRANSPOSASE"/>
    <property type="match status" value="1"/>
</dbReference>
<gene>
    <name evidence="3" type="ORF">SAMN06295967_102221</name>
</gene>
<feature type="domain" description="Transposase IS200-like" evidence="2">
    <location>
        <begin position="21"/>
        <end position="205"/>
    </location>
</feature>
<dbReference type="SUPFAM" id="SSF143422">
    <property type="entry name" value="Transposase IS200-like"/>
    <property type="match status" value="1"/>
</dbReference>
<dbReference type="InterPro" id="IPR002686">
    <property type="entry name" value="Transposase_17"/>
</dbReference>
<dbReference type="GO" id="GO:0004803">
    <property type="term" value="F:transposase activity"/>
    <property type="evidence" value="ECO:0007669"/>
    <property type="project" value="InterPro"/>
</dbReference>
<proteinExistence type="predicted"/>